<dbReference type="AlphaFoldDB" id="A0A6M1TD22"/>
<comment type="caution">
    <text evidence="1">The sequence shown here is derived from an EMBL/GenBank/DDBJ whole genome shotgun (WGS) entry which is preliminary data.</text>
</comment>
<dbReference type="EMBL" id="JAALLS010000007">
    <property type="protein sequence ID" value="NGP88062.1"/>
    <property type="molecule type" value="Genomic_DNA"/>
</dbReference>
<sequence length="56" mass="6179">MARFGFWGLQPAETLAKRFDTQKPRATFAGLAGSGWWRTWHVWVPCGGVGATKTAL</sequence>
<keyword evidence="2" id="KW-1185">Reference proteome</keyword>
<name>A0A6M1TD22_9BACT</name>
<reference evidence="1 2" key="1">
    <citation type="submission" date="2020-02" db="EMBL/GenBank/DDBJ databases">
        <title>Aliifodinibius halophilus 2W32, complete genome.</title>
        <authorList>
            <person name="Li Y."/>
            <person name="Wu S."/>
        </authorList>
    </citation>
    <scope>NUCLEOTIDE SEQUENCE [LARGE SCALE GENOMIC DNA]</scope>
    <source>
        <strain evidence="1 2">2W32</strain>
    </source>
</reference>
<gene>
    <name evidence="1" type="ORF">G3569_06825</name>
</gene>
<evidence type="ECO:0000313" key="2">
    <source>
        <dbReference type="Proteomes" id="UP000479132"/>
    </source>
</evidence>
<dbReference type="Proteomes" id="UP000479132">
    <property type="component" value="Unassembled WGS sequence"/>
</dbReference>
<protein>
    <submittedName>
        <fullName evidence="1">Uncharacterized protein</fullName>
    </submittedName>
</protein>
<proteinExistence type="predicted"/>
<accession>A0A6M1TD22</accession>
<organism evidence="1 2">
    <name type="scientific">Fodinibius halophilus</name>
    <dbReference type="NCBI Taxonomy" id="1736908"/>
    <lineage>
        <taxon>Bacteria</taxon>
        <taxon>Pseudomonadati</taxon>
        <taxon>Balneolota</taxon>
        <taxon>Balneolia</taxon>
        <taxon>Balneolales</taxon>
        <taxon>Balneolaceae</taxon>
        <taxon>Fodinibius</taxon>
    </lineage>
</organism>
<dbReference type="RefSeq" id="WP_165267414.1">
    <property type="nucleotide sequence ID" value="NZ_JAALLS010000007.1"/>
</dbReference>
<evidence type="ECO:0000313" key="1">
    <source>
        <dbReference type="EMBL" id="NGP88062.1"/>
    </source>
</evidence>